<keyword evidence="1" id="KW-1133">Transmembrane helix</keyword>
<organism evidence="2 3">
    <name type="scientific">Coffea canephora</name>
    <name type="common">Robusta coffee</name>
    <dbReference type="NCBI Taxonomy" id="49390"/>
    <lineage>
        <taxon>Eukaryota</taxon>
        <taxon>Viridiplantae</taxon>
        <taxon>Streptophyta</taxon>
        <taxon>Embryophyta</taxon>
        <taxon>Tracheophyta</taxon>
        <taxon>Spermatophyta</taxon>
        <taxon>Magnoliopsida</taxon>
        <taxon>eudicotyledons</taxon>
        <taxon>Gunneridae</taxon>
        <taxon>Pentapetalae</taxon>
        <taxon>asterids</taxon>
        <taxon>lamiids</taxon>
        <taxon>Gentianales</taxon>
        <taxon>Rubiaceae</taxon>
        <taxon>Ixoroideae</taxon>
        <taxon>Gardenieae complex</taxon>
        <taxon>Bertiereae - Coffeeae clade</taxon>
        <taxon>Coffeeae</taxon>
        <taxon>Coffea</taxon>
    </lineage>
</organism>
<dbReference type="InParanoid" id="A0A068UHX5"/>
<name>A0A068UHX5_COFCA</name>
<evidence type="ECO:0000313" key="2">
    <source>
        <dbReference type="EMBL" id="CDP07188.1"/>
    </source>
</evidence>
<dbReference type="Proteomes" id="UP000295252">
    <property type="component" value="Chromosome X"/>
</dbReference>
<keyword evidence="1" id="KW-0812">Transmembrane</keyword>
<evidence type="ECO:0000313" key="3">
    <source>
        <dbReference type="Proteomes" id="UP000295252"/>
    </source>
</evidence>
<dbReference type="Gramene" id="CDP07188">
    <property type="protein sequence ID" value="CDP07188"/>
    <property type="gene ID" value="GSCOC_T00024354001"/>
</dbReference>
<feature type="transmembrane region" description="Helical" evidence="1">
    <location>
        <begin position="12"/>
        <end position="28"/>
    </location>
</feature>
<dbReference type="EMBL" id="HG739109">
    <property type="protein sequence ID" value="CDP07188.1"/>
    <property type="molecule type" value="Genomic_DNA"/>
</dbReference>
<feature type="transmembrane region" description="Helical" evidence="1">
    <location>
        <begin position="49"/>
        <end position="69"/>
    </location>
</feature>
<dbReference type="OrthoDB" id="551896at2759"/>
<accession>A0A068UHX5</accession>
<dbReference type="PANTHER" id="PTHR46285">
    <property type="entry name" value="PROTEINASE INHIBITOR I4, SERPIN (DUF716)-RELATED"/>
    <property type="match status" value="1"/>
</dbReference>
<proteinExistence type="predicted"/>
<sequence length="135" mass="15426">MGKLVGHVGHEFGFFLVGLWHLLNHVRLHCLHPRSYTSLPWFSTSTIRYLELFFIMGGCIASISMDLFIGPKRHQPLDPDGTIPSNHLHSFEHSNISLTFFIYALLCFILAKFSLQLNMAFRKCLEPFPLASSFS</sequence>
<keyword evidence="1" id="KW-0472">Membrane</keyword>
<dbReference type="AlphaFoldDB" id="A0A068UHX5"/>
<feature type="transmembrane region" description="Helical" evidence="1">
    <location>
        <begin position="96"/>
        <end position="115"/>
    </location>
</feature>
<gene>
    <name evidence="2" type="ORF">GSCOC_T00024354001</name>
</gene>
<keyword evidence="3" id="KW-1185">Reference proteome</keyword>
<reference evidence="3" key="1">
    <citation type="journal article" date="2014" name="Science">
        <title>The coffee genome provides insight into the convergent evolution of caffeine biosynthesis.</title>
        <authorList>
            <person name="Denoeud F."/>
            <person name="Carretero-Paulet L."/>
            <person name="Dereeper A."/>
            <person name="Droc G."/>
            <person name="Guyot R."/>
            <person name="Pietrella M."/>
            <person name="Zheng C."/>
            <person name="Alberti A."/>
            <person name="Anthony F."/>
            <person name="Aprea G."/>
            <person name="Aury J.M."/>
            <person name="Bento P."/>
            <person name="Bernard M."/>
            <person name="Bocs S."/>
            <person name="Campa C."/>
            <person name="Cenci A."/>
            <person name="Combes M.C."/>
            <person name="Crouzillat D."/>
            <person name="Da Silva C."/>
            <person name="Daddiego L."/>
            <person name="De Bellis F."/>
            <person name="Dussert S."/>
            <person name="Garsmeur O."/>
            <person name="Gayraud T."/>
            <person name="Guignon V."/>
            <person name="Jahn K."/>
            <person name="Jamilloux V."/>
            <person name="Joet T."/>
            <person name="Labadie K."/>
            <person name="Lan T."/>
            <person name="Leclercq J."/>
            <person name="Lepelley M."/>
            <person name="Leroy T."/>
            <person name="Li L.T."/>
            <person name="Librado P."/>
            <person name="Lopez L."/>
            <person name="Munoz A."/>
            <person name="Noel B."/>
            <person name="Pallavicini A."/>
            <person name="Perrotta G."/>
            <person name="Poncet V."/>
            <person name="Pot D."/>
            <person name="Priyono X."/>
            <person name="Rigoreau M."/>
            <person name="Rouard M."/>
            <person name="Rozas J."/>
            <person name="Tranchant-Dubreuil C."/>
            <person name="VanBuren R."/>
            <person name="Zhang Q."/>
            <person name="Andrade A.C."/>
            <person name="Argout X."/>
            <person name="Bertrand B."/>
            <person name="de Kochko A."/>
            <person name="Graziosi G."/>
            <person name="Henry R.J."/>
            <person name="Jayarama X."/>
            <person name="Ming R."/>
            <person name="Nagai C."/>
            <person name="Rounsley S."/>
            <person name="Sankoff D."/>
            <person name="Giuliano G."/>
            <person name="Albert V.A."/>
            <person name="Wincker P."/>
            <person name="Lashermes P."/>
        </authorList>
    </citation>
    <scope>NUCLEOTIDE SEQUENCE [LARGE SCALE GENOMIC DNA]</scope>
    <source>
        <strain evidence="3">cv. DH200-94</strain>
    </source>
</reference>
<dbReference type="PANTHER" id="PTHR46285:SF3">
    <property type="entry name" value="PROTEINASE INHIBITOR I4, SERPIN (DUF716)"/>
    <property type="match status" value="1"/>
</dbReference>
<dbReference type="PhylomeDB" id="A0A068UHX5"/>
<evidence type="ECO:0000256" key="1">
    <source>
        <dbReference type="SAM" id="Phobius"/>
    </source>
</evidence>
<dbReference type="STRING" id="49390.A0A068UHX5"/>
<protein>
    <submittedName>
        <fullName evidence="2">Uncharacterized protein</fullName>
    </submittedName>
</protein>